<reference evidence="2 3" key="1">
    <citation type="journal article" date="2010" name="Stand. Genomic Sci.">
        <title>Complete genome sequence of Cellulophaga algicola type strain (IC166).</title>
        <authorList>
            <person name="Abt B."/>
            <person name="Lu M."/>
            <person name="Misra M."/>
            <person name="Han C."/>
            <person name="Nolan M."/>
            <person name="Lucas S."/>
            <person name="Hammon N."/>
            <person name="Deshpande S."/>
            <person name="Cheng J.F."/>
            <person name="Tapia R."/>
            <person name="Goodwin L."/>
            <person name="Pitluck S."/>
            <person name="Liolios K."/>
            <person name="Pagani I."/>
            <person name="Ivanova N."/>
            <person name="Mavromatis K."/>
            <person name="Ovchinikova G."/>
            <person name="Pati A."/>
            <person name="Chen A."/>
            <person name="Palaniappan K."/>
            <person name="Land M."/>
            <person name="Hauser L."/>
            <person name="Chang Y.J."/>
            <person name="Jeffries C.D."/>
            <person name="Detter J.C."/>
            <person name="Brambilla E."/>
            <person name="Rohde M."/>
            <person name="Tindall B.J."/>
            <person name="Goker M."/>
            <person name="Woyke T."/>
            <person name="Bristow J."/>
            <person name="Eisen J.A."/>
            <person name="Markowitz V."/>
            <person name="Hugenholtz P."/>
            <person name="Kyrpides N.C."/>
            <person name="Klenk H.P."/>
            <person name="Lapidus A."/>
        </authorList>
    </citation>
    <scope>NUCLEOTIDE SEQUENCE [LARGE SCALE GENOMIC DNA]</scope>
    <source>
        <strain evidence="3">DSM 14237 / IC166 / ACAM 630</strain>
    </source>
</reference>
<dbReference type="KEGG" id="cao:Celal_0121"/>
<dbReference type="EMBL" id="CP002453">
    <property type="protein sequence ID" value="ADV47478.1"/>
    <property type="molecule type" value="Genomic_DNA"/>
</dbReference>
<dbReference type="InterPro" id="IPR012334">
    <property type="entry name" value="Pectin_lyas_fold"/>
</dbReference>
<dbReference type="Proteomes" id="UP000008634">
    <property type="component" value="Chromosome"/>
</dbReference>
<protein>
    <recommendedName>
        <fullName evidence="4">Right handed beta helix domain-containing protein</fullName>
    </recommendedName>
</protein>
<dbReference type="Gene3D" id="2.160.20.10">
    <property type="entry name" value="Single-stranded right-handed beta-helix, Pectin lyase-like"/>
    <property type="match status" value="1"/>
</dbReference>
<gene>
    <name evidence="2" type="ordered locus">Celal_0121</name>
</gene>
<proteinExistence type="predicted"/>
<feature type="chain" id="PRO_5003214993" description="Right handed beta helix domain-containing protein" evidence="1">
    <location>
        <begin position="22"/>
        <end position="281"/>
    </location>
</feature>
<dbReference type="InterPro" id="IPR011050">
    <property type="entry name" value="Pectin_lyase_fold/virulence"/>
</dbReference>
<dbReference type="AlphaFoldDB" id="E6X729"/>
<dbReference type="HOGENOM" id="CLU_989344_0_0_10"/>
<feature type="signal peptide" evidence="1">
    <location>
        <begin position="1"/>
        <end position="21"/>
    </location>
</feature>
<keyword evidence="3" id="KW-1185">Reference proteome</keyword>
<evidence type="ECO:0000313" key="2">
    <source>
        <dbReference type="EMBL" id="ADV47478.1"/>
    </source>
</evidence>
<dbReference type="STRING" id="688270.Celal_0121"/>
<organism evidence="2 3">
    <name type="scientific">Cellulophaga algicola (strain DSM 14237 / IC166 / ACAM 630)</name>
    <dbReference type="NCBI Taxonomy" id="688270"/>
    <lineage>
        <taxon>Bacteria</taxon>
        <taxon>Pseudomonadati</taxon>
        <taxon>Bacteroidota</taxon>
        <taxon>Flavobacteriia</taxon>
        <taxon>Flavobacteriales</taxon>
        <taxon>Flavobacteriaceae</taxon>
        <taxon>Cellulophaga</taxon>
    </lineage>
</organism>
<evidence type="ECO:0000256" key="1">
    <source>
        <dbReference type="SAM" id="SignalP"/>
    </source>
</evidence>
<dbReference type="SUPFAM" id="SSF51126">
    <property type="entry name" value="Pectin lyase-like"/>
    <property type="match status" value="1"/>
</dbReference>
<keyword evidence="1" id="KW-0732">Signal</keyword>
<dbReference type="RefSeq" id="WP_013548977.1">
    <property type="nucleotide sequence ID" value="NC_014934.1"/>
</dbReference>
<evidence type="ECO:0008006" key="4">
    <source>
        <dbReference type="Google" id="ProtNLM"/>
    </source>
</evidence>
<name>E6X729_CELAD</name>
<sequence length="281" mass="31595">MKLIKKILFFIFLLTSLLSPAKSHNDKMLKKVFPTLASTMKIQYSNVVSEGKKVPVNSGSLQITGYSNINFIAEEGVCFVSNDQFLDVVAFTYYKNIEVNNVMALHNVKETYCHAPVFNISNCTYLTFDYYIADGSGRYGFHITTNSESIKIVNTTITNCSTSAIYARNSSILMDNVLITKNTLSSSIFDLDNVKISMKNSAIKENTINYQEYFQVQNSSLKMTNVFMDIRLSPNNFHGVLFHNNTTAEVILKNSTIKIENGINLYSVVPLTLIDTKISIN</sequence>
<evidence type="ECO:0000313" key="3">
    <source>
        <dbReference type="Proteomes" id="UP000008634"/>
    </source>
</evidence>
<accession>E6X729</accession>